<comment type="similarity">
    <text evidence="1 5">Belongs to the enoyl-CoA hydratase/isomerase family.</text>
</comment>
<dbReference type="InterPro" id="IPR018376">
    <property type="entry name" value="Enoyl-CoA_hyd/isom_CS"/>
</dbReference>
<gene>
    <name evidence="6" type="primary">paaG_6</name>
    <name evidence="6" type="ORF">Voc01_054240</name>
</gene>
<dbReference type="GO" id="GO:0004300">
    <property type="term" value="F:enoyl-CoA hydratase activity"/>
    <property type="evidence" value="ECO:0007669"/>
    <property type="project" value="UniProtKB-EC"/>
</dbReference>
<name>A0A8J3ZX21_9ACTN</name>
<organism evidence="6 7">
    <name type="scientific">Virgisporangium ochraceum</name>
    <dbReference type="NCBI Taxonomy" id="65505"/>
    <lineage>
        <taxon>Bacteria</taxon>
        <taxon>Bacillati</taxon>
        <taxon>Actinomycetota</taxon>
        <taxon>Actinomycetes</taxon>
        <taxon>Micromonosporales</taxon>
        <taxon>Micromonosporaceae</taxon>
        <taxon>Virgisporangium</taxon>
    </lineage>
</organism>
<evidence type="ECO:0000313" key="7">
    <source>
        <dbReference type="Proteomes" id="UP000635606"/>
    </source>
</evidence>
<evidence type="ECO:0000256" key="4">
    <source>
        <dbReference type="ARBA" id="ARBA00023717"/>
    </source>
</evidence>
<dbReference type="Pfam" id="PF00378">
    <property type="entry name" value="ECH_1"/>
    <property type="match status" value="1"/>
</dbReference>
<evidence type="ECO:0000256" key="3">
    <source>
        <dbReference type="ARBA" id="ARBA00023709"/>
    </source>
</evidence>
<sequence length="285" mass="30812">MRYEESTFAWTAPSTRDRPDGLTRVRCETDDGVATVTLDRPDRLNAIDRTMLDELAAVLGWCDADDEVGAVVLTGAGRAFSAGSELTDDGFGGAGAPWVAPYQVRKPVLAAVRGAAVGAGLTLAMQCDVRFVAHDAVLALPFVRLGVTAEWMGHWTLVRHVGLGRAQELLLTGRRFTGAEAAAWGLAAAALPVDEVLPRARALAREIVDHGAPVAVAATKRLLWEATRADPFDHARTERQVMEALLDRPDAREGVEAFLRRRRPVWTGRASTGLPPWPTERVPLP</sequence>
<evidence type="ECO:0000313" key="6">
    <source>
        <dbReference type="EMBL" id="GIJ70507.1"/>
    </source>
</evidence>
<dbReference type="InterPro" id="IPR001753">
    <property type="entry name" value="Enoyl-CoA_hydra/iso"/>
</dbReference>
<evidence type="ECO:0000256" key="1">
    <source>
        <dbReference type="ARBA" id="ARBA00005254"/>
    </source>
</evidence>
<dbReference type="Gene3D" id="3.30.300.220">
    <property type="match status" value="1"/>
</dbReference>
<dbReference type="Proteomes" id="UP000635606">
    <property type="component" value="Unassembled WGS sequence"/>
</dbReference>
<dbReference type="EMBL" id="BOPH01000081">
    <property type="protein sequence ID" value="GIJ70507.1"/>
    <property type="molecule type" value="Genomic_DNA"/>
</dbReference>
<dbReference type="Gene3D" id="3.90.226.20">
    <property type="match status" value="1"/>
</dbReference>
<dbReference type="PANTHER" id="PTHR11941">
    <property type="entry name" value="ENOYL-COA HYDRATASE-RELATED"/>
    <property type="match status" value="1"/>
</dbReference>
<dbReference type="InterPro" id="IPR014748">
    <property type="entry name" value="Enoyl-CoA_hydra_C"/>
</dbReference>
<comment type="catalytic activity">
    <reaction evidence="4">
        <text>a 4-saturated-(3S)-3-hydroxyacyl-CoA = a (3E)-enoyl-CoA + H2O</text>
        <dbReference type="Rhea" id="RHEA:20724"/>
        <dbReference type="ChEBI" id="CHEBI:15377"/>
        <dbReference type="ChEBI" id="CHEBI:58521"/>
        <dbReference type="ChEBI" id="CHEBI:137480"/>
        <dbReference type="EC" id="4.2.1.17"/>
    </reaction>
</comment>
<comment type="caution">
    <text evidence="6">The sequence shown here is derived from an EMBL/GenBank/DDBJ whole genome shotgun (WGS) entry which is preliminary data.</text>
</comment>
<dbReference type="SUPFAM" id="SSF52096">
    <property type="entry name" value="ClpP/crotonase"/>
    <property type="match status" value="1"/>
</dbReference>
<keyword evidence="7" id="KW-1185">Reference proteome</keyword>
<protein>
    <submittedName>
        <fullName evidence="6">Enoyl-CoA hydratase</fullName>
    </submittedName>
</protein>
<dbReference type="PROSITE" id="PS00166">
    <property type="entry name" value="ENOYL_COA_HYDRATASE"/>
    <property type="match status" value="1"/>
</dbReference>
<accession>A0A8J3ZX21</accession>
<reference evidence="6" key="1">
    <citation type="submission" date="2021-01" db="EMBL/GenBank/DDBJ databases">
        <title>Whole genome shotgun sequence of Virgisporangium ochraceum NBRC 16418.</title>
        <authorList>
            <person name="Komaki H."/>
            <person name="Tamura T."/>
        </authorList>
    </citation>
    <scope>NUCLEOTIDE SEQUENCE</scope>
    <source>
        <strain evidence="6">NBRC 16418</strain>
    </source>
</reference>
<proteinExistence type="inferred from homology"/>
<evidence type="ECO:0000256" key="2">
    <source>
        <dbReference type="ARBA" id="ARBA00023239"/>
    </source>
</evidence>
<dbReference type="Gene3D" id="1.10.12.10">
    <property type="entry name" value="Lyase 2-enoyl-coa Hydratase, Chain A, domain 2"/>
    <property type="match status" value="1"/>
</dbReference>
<keyword evidence="2" id="KW-0456">Lyase</keyword>
<dbReference type="CDD" id="cd06558">
    <property type="entry name" value="crotonase-like"/>
    <property type="match status" value="1"/>
</dbReference>
<evidence type="ECO:0000256" key="5">
    <source>
        <dbReference type="RuleBase" id="RU003707"/>
    </source>
</evidence>
<dbReference type="AlphaFoldDB" id="A0A8J3ZX21"/>
<dbReference type="PANTHER" id="PTHR11941:SF54">
    <property type="entry name" value="ENOYL-COA HYDRATASE, MITOCHONDRIAL"/>
    <property type="match status" value="1"/>
</dbReference>
<comment type="catalytic activity">
    <reaction evidence="3">
        <text>a (3S)-3-hydroxyacyl-CoA = a (2E)-enoyl-CoA + H2O</text>
        <dbReference type="Rhea" id="RHEA:16105"/>
        <dbReference type="ChEBI" id="CHEBI:15377"/>
        <dbReference type="ChEBI" id="CHEBI:57318"/>
        <dbReference type="ChEBI" id="CHEBI:58856"/>
        <dbReference type="EC" id="4.2.1.17"/>
    </reaction>
</comment>
<dbReference type="GO" id="GO:0006635">
    <property type="term" value="P:fatty acid beta-oxidation"/>
    <property type="evidence" value="ECO:0007669"/>
    <property type="project" value="TreeGrafter"/>
</dbReference>
<dbReference type="InterPro" id="IPR029045">
    <property type="entry name" value="ClpP/crotonase-like_dom_sf"/>
</dbReference>
<dbReference type="RefSeq" id="WP_203930404.1">
    <property type="nucleotide sequence ID" value="NZ_BOPH01000081.1"/>
</dbReference>